<dbReference type="InterPro" id="IPR039430">
    <property type="entry name" value="Thymidylate_kin-like_dom"/>
</dbReference>
<dbReference type="RefSeq" id="WP_147931536.1">
    <property type="nucleotide sequence ID" value="NZ_VOXD01000023.1"/>
</dbReference>
<keyword evidence="3 8" id="KW-0545">Nucleotide biosynthesis</keyword>
<comment type="function">
    <text evidence="8">Phosphorylation of dTMP to form dTDP in both de novo and salvage pathways of dTTP synthesis.</text>
</comment>
<evidence type="ECO:0000256" key="3">
    <source>
        <dbReference type="ARBA" id="ARBA00022727"/>
    </source>
</evidence>
<dbReference type="GO" id="GO:0006227">
    <property type="term" value="P:dUDP biosynthetic process"/>
    <property type="evidence" value="ECO:0007669"/>
    <property type="project" value="TreeGrafter"/>
</dbReference>
<proteinExistence type="inferred from homology"/>
<feature type="domain" description="Thymidylate kinase-like" evidence="9">
    <location>
        <begin position="8"/>
        <end position="193"/>
    </location>
</feature>
<keyword evidence="11" id="KW-1185">Reference proteome</keyword>
<evidence type="ECO:0000256" key="4">
    <source>
        <dbReference type="ARBA" id="ARBA00022741"/>
    </source>
</evidence>
<dbReference type="SUPFAM" id="SSF52540">
    <property type="entry name" value="P-loop containing nucleoside triphosphate hydrolases"/>
    <property type="match status" value="1"/>
</dbReference>
<dbReference type="GO" id="GO:0004798">
    <property type="term" value="F:dTMP kinase activity"/>
    <property type="evidence" value="ECO:0007669"/>
    <property type="project" value="UniProtKB-UniRule"/>
</dbReference>
<keyword evidence="5 8" id="KW-0418">Kinase</keyword>
<keyword evidence="6 8" id="KW-0067">ATP-binding</keyword>
<dbReference type="Pfam" id="PF02223">
    <property type="entry name" value="Thymidylate_kin"/>
    <property type="match status" value="1"/>
</dbReference>
<accession>A0A5C7FUB9</accession>
<keyword evidence="2 8" id="KW-0808">Transferase</keyword>
<evidence type="ECO:0000313" key="11">
    <source>
        <dbReference type="Proteomes" id="UP000321907"/>
    </source>
</evidence>
<evidence type="ECO:0000256" key="6">
    <source>
        <dbReference type="ARBA" id="ARBA00022840"/>
    </source>
</evidence>
<dbReference type="GO" id="GO:0005737">
    <property type="term" value="C:cytoplasm"/>
    <property type="evidence" value="ECO:0007669"/>
    <property type="project" value="TreeGrafter"/>
</dbReference>
<dbReference type="HAMAP" id="MF_00165">
    <property type="entry name" value="Thymidylate_kinase"/>
    <property type="match status" value="1"/>
</dbReference>
<evidence type="ECO:0000313" key="10">
    <source>
        <dbReference type="EMBL" id="TXF88407.1"/>
    </source>
</evidence>
<comment type="similarity">
    <text evidence="1 8">Belongs to the thymidylate kinase family.</text>
</comment>
<dbReference type="InterPro" id="IPR018094">
    <property type="entry name" value="Thymidylate_kinase"/>
</dbReference>
<dbReference type="NCBIfam" id="TIGR00041">
    <property type="entry name" value="DTMP_kinase"/>
    <property type="match status" value="1"/>
</dbReference>
<dbReference type="Gene3D" id="3.40.50.300">
    <property type="entry name" value="P-loop containing nucleotide triphosphate hydrolases"/>
    <property type="match status" value="1"/>
</dbReference>
<dbReference type="CDD" id="cd01672">
    <property type="entry name" value="TMPK"/>
    <property type="match status" value="1"/>
</dbReference>
<dbReference type="GO" id="GO:0006235">
    <property type="term" value="P:dTTP biosynthetic process"/>
    <property type="evidence" value="ECO:0007669"/>
    <property type="project" value="UniProtKB-UniRule"/>
</dbReference>
<protein>
    <recommendedName>
        <fullName evidence="8">Thymidylate kinase</fullName>
        <ecNumber evidence="8">2.7.4.9</ecNumber>
    </recommendedName>
    <alternativeName>
        <fullName evidence="8">dTMP kinase</fullName>
    </alternativeName>
</protein>
<dbReference type="AlphaFoldDB" id="A0A5C7FUB9"/>
<comment type="catalytic activity">
    <reaction evidence="7 8">
        <text>dTMP + ATP = dTDP + ADP</text>
        <dbReference type="Rhea" id="RHEA:13517"/>
        <dbReference type="ChEBI" id="CHEBI:30616"/>
        <dbReference type="ChEBI" id="CHEBI:58369"/>
        <dbReference type="ChEBI" id="CHEBI:63528"/>
        <dbReference type="ChEBI" id="CHEBI:456216"/>
        <dbReference type="EC" id="2.7.4.9"/>
    </reaction>
</comment>
<reference evidence="10 11" key="1">
    <citation type="submission" date="2019-08" db="EMBL/GenBank/DDBJ databases">
        <title>Lewinella sp. strain SSH13 Genome sequencing and assembly.</title>
        <authorList>
            <person name="Kim I."/>
        </authorList>
    </citation>
    <scope>NUCLEOTIDE SEQUENCE [LARGE SCALE GENOMIC DNA]</scope>
    <source>
        <strain evidence="10 11">SSH13</strain>
    </source>
</reference>
<gene>
    <name evidence="8 10" type="primary">tmk</name>
    <name evidence="10" type="ORF">FUA23_14820</name>
</gene>
<dbReference type="EMBL" id="VOXD01000023">
    <property type="protein sequence ID" value="TXF88407.1"/>
    <property type="molecule type" value="Genomic_DNA"/>
</dbReference>
<dbReference type="GO" id="GO:0006233">
    <property type="term" value="P:dTDP biosynthetic process"/>
    <property type="evidence" value="ECO:0007669"/>
    <property type="project" value="InterPro"/>
</dbReference>
<sequence>MQPLFIVIEGLDGSGKTTQIEMLKDRLQSGGAACYLTAEPTELPTGKFLRSILQKKVAADPKTVAALFAADRIEHLYHPEEGLLRKLEEGYQVIASRYYFSSLAYQSEFADPGWIASLNMLAKRTLPADITIFLDLDPEISMQRIAARGEEHELFETREKLTHVRESFHLAFEHFGEGENIHIIDASGDPIDISDAIWAVVEQKLQ</sequence>
<evidence type="ECO:0000256" key="1">
    <source>
        <dbReference type="ARBA" id="ARBA00009776"/>
    </source>
</evidence>
<feature type="binding site" evidence="8">
    <location>
        <begin position="10"/>
        <end position="17"/>
    </location>
    <ligand>
        <name>ATP</name>
        <dbReference type="ChEBI" id="CHEBI:30616"/>
    </ligand>
</feature>
<evidence type="ECO:0000256" key="7">
    <source>
        <dbReference type="ARBA" id="ARBA00048743"/>
    </source>
</evidence>
<dbReference type="PANTHER" id="PTHR10344">
    <property type="entry name" value="THYMIDYLATE KINASE"/>
    <property type="match status" value="1"/>
</dbReference>
<dbReference type="OrthoDB" id="9774907at2"/>
<evidence type="ECO:0000256" key="5">
    <source>
        <dbReference type="ARBA" id="ARBA00022777"/>
    </source>
</evidence>
<evidence type="ECO:0000256" key="2">
    <source>
        <dbReference type="ARBA" id="ARBA00022679"/>
    </source>
</evidence>
<evidence type="ECO:0000256" key="8">
    <source>
        <dbReference type="HAMAP-Rule" id="MF_00165"/>
    </source>
</evidence>
<dbReference type="InterPro" id="IPR027417">
    <property type="entry name" value="P-loop_NTPase"/>
</dbReference>
<evidence type="ECO:0000259" key="9">
    <source>
        <dbReference type="Pfam" id="PF02223"/>
    </source>
</evidence>
<keyword evidence="4 8" id="KW-0547">Nucleotide-binding</keyword>
<dbReference type="PANTHER" id="PTHR10344:SF4">
    <property type="entry name" value="UMP-CMP KINASE 2, MITOCHONDRIAL"/>
    <property type="match status" value="1"/>
</dbReference>
<dbReference type="GO" id="GO:0005524">
    <property type="term" value="F:ATP binding"/>
    <property type="evidence" value="ECO:0007669"/>
    <property type="project" value="UniProtKB-UniRule"/>
</dbReference>
<comment type="caution">
    <text evidence="10">The sequence shown here is derived from an EMBL/GenBank/DDBJ whole genome shotgun (WGS) entry which is preliminary data.</text>
</comment>
<dbReference type="EC" id="2.7.4.9" evidence="8"/>
<dbReference type="Proteomes" id="UP000321907">
    <property type="component" value="Unassembled WGS sequence"/>
</dbReference>
<organism evidence="10 11">
    <name type="scientific">Neolewinella aurantiaca</name>
    <dbReference type="NCBI Taxonomy" id="2602767"/>
    <lineage>
        <taxon>Bacteria</taxon>
        <taxon>Pseudomonadati</taxon>
        <taxon>Bacteroidota</taxon>
        <taxon>Saprospiria</taxon>
        <taxon>Saprospirales</taxon>
        <taxon>Lewinellaceae</taxon>
        <taxon>Neolewinella</taxon>
    </lineage>
</organism>
<name>A0A5C7FUB9_9BACT</name>